<protein>
    <recommendedName>
        <fullName evidence="4">TAT (Twin-arginine translocation) pathway signal sequence</fullName>
    </recommendedName>
</protein>
<evidence type="ECO:0008006" key="4">
    <source>
        <dbReference type="Google" id="ProtNLM"/>
    </source>
</evidence>
<evidence type="ECO:0000313" key="3">
    <source>
        <dbReference type="Proteomes" id="UP001596445"/>
    </source>
</evidence>
<dbReference type="RefSeq" id="WP_382186457.1">
    <property type="nucleotide sequence ID" value="NZ_JBHSZI010000001.1"/>
</dbReference>
<evidence type="ECO:0000256" key="1">
    <source>
        <dbReference type="SAM" id="MobiDB-lite"/>
    </source>
</evidence>
<comment type="caution">
    <text evidence="2">The sequence shown here is derived from an EMBL/GenBank/DDBJ whole genome shotgun (WGS) entry which is preliminary data.</text>
</comment>
<feature type="region of interest" description="Disordered" evidence="1">
    <location>
        <begin position="26"/>
        <end position="64"/>
    </location>
</feature>
<proteinExistence type="predicted"/>
<dbReference type="EMBL" id="JBHSZI010000001">
    <property type="protein sequence ID" value="MFC7059502.1"/>
    <property type="molecule type" value="Genomic_DNA"/>
</dbReference>
<feature type="compositionally biased region" description="Acidic residues" evidence="1">
    <location>
        <begin position="31"/>
        <end position="60"/>
    </location>
</feature>
<gene>
    <name evidence="2" type="ORF">ACFQQG_16610</name>
</gene>
<reference evidence="2 3" key="1">
    <citation type="journal article" date="2019" name="Int. J. Syst. Evol. Microbiol.">
        <title>The Global Catalogue of Microorganisms (GCM) 10K type strain sequencing project: providing services to taxonomists for standard genome sequencing and annotation.</title>
        <authorList>
            <consortium name="The Broad Institute Genomics Platform"/>
            <consortium name="The Broad Institute Genome Sequencing Center for Infectious Disease"/>
            <person name="Wu L."/>
            <person name="Ma J."/>
        </authorList>
    </citation>
    <scope>NUCLEOTIDE SEQUENCE [LARGE SCALE GENOMIC DNA]</scope>
    <source>
        <strain evidence="2 3">JCM 30072</strain>
    </source>
</reference>
<keyword evidence="3" id="KW-1185">Reference proteome</keyword>
<name>A0ABD5W355_9EURY</name>
<accession>A0ABD5W355</accession>
<feature type="region of interest" description="Disordered" evidence="1">
    <location>
        <begin position="111"/>
        <end position="157"/>
    </location>
</feature>
<dbReference type="AlphaFoldDB" id="A0ABD5W355"/>
<dbReference type="Proteomes" id="UP001596445">
    <property type="component" value="Unassembled WGS sequence"/>
</dbReference>
<organism evidence="2 3">
    <name type="scientific">Halovenus salina</name>
    <dbReference type="NCBI Taxonomy" id="1510225"/>
    <lineage>
        <taxon>Archaea</taxon>
        <taxon>Methanobacteriati</taxon>
        <taxon>Methanobacteriota</taxon>
        <taxon>Stenosarchaea group</taxon>
        <taxon>Halobacteria</taxon>
        <taxon>Halobacteriales</taxon>
        <taxon>Haloarculaceae</taxon>
        <taxon>Halovenus</taxon>
    </lineage>
</organism>
<sequence>MNDDSLANRRTVLKSLSAGTLAALAGCTGSDDSDETPTEGTQSDEDSGTTDETATEEPANEELAYAWDDATWDSYWYSLYNMSTNIAMSGNGVTFPATEQQQETFQNRLPEMLSTAGESEPPVKEPNLNMAPFTEETHSSPRSPPSKARTAVPMHRR</sequence>
<evidence type="ECO:0000313" key="2">
    <source>
        <dbReference type="EMBL" id="MFC7059502.1"/>
    </source>
</evidence>